<dbReference type="Proteomes" id="UP001367508">
    <property type="component" value="Unassembled WGS sequence"/>
</dbReference>
<dbReference type="AlphaFoldDB" id="A0AAN9MAH3"/>
<evidence type="ECO:0000313" key="1">
    <source>
        <dbReference type="EMBL" id="KAK7350941.1"/>
    </source>
</evidence>
<keyword evidence="2" id="KW-1185">Reference proteome</keyword>
<accession>A0AAN9MAH3</accession>
<gene>
    <name evidence="1" type="ORF">VNO77_10009</name>
</gene>
<comment type="caution">
    <text evidence="1">The sequence shown here is derived from an EMBL/GenBank/DDBJ whole genome shotgun (WGS) entry which is preliminary data.</text>
</comment>
<sequence length="88" mass="9706">MSRFVALKLSNAIYEKRKSSHAHCVTSSLLAPPLNGICERKGVTSLTLFGWRVWSAVIRLKESACLPTERGMKKCFLSSALPQLGKAK</sequence>
<dbReference type="EMBL" id="JAYMYQ010000002">
    <property type="protein sequence ID" value="KAK7350941.1"/>
    <property type="molecule type" value="Genomic_DNA"/>
</dbReference>
<evidence type="ECO:0000313" key="2">
    <source>
        <dbReference type="Proteomes" id="UP001367508"/>
    </source>
</evidence>
<proteinExistence type="predicted"/>
<reference evidence="1 2" key="1">
    <citation type="submission" date="2024-01" db="EMBL/GenBank/DDBJ databases">
        <title>The genomes of 5 underutilized Papilionoideae crops provide insights into root nodulation and disease resistanc.</title>
        <authorList>
            <person name="Jiang F."/>
        </authorList>
    </citation>
    <scope>NUCLEOTIDE SEQUENCE [LARGE SCALE GENOMIC DNA]</scope>
    <source>
        <strain evidence="1">LVBAO_FW01</strain>
        <tissue evidence="1">Leaves</tissue>
    </source>
</reference>
<name>A0AAN9MAH3_CANGL</name>
<protein>
    <submittedName>
        <fullName evidence="1">Uncharacterized protein</fullName>
    </submittedName>
</protein>
<organism evidence="1 2">
    <name type="scientific">Canavalia gladiata</name>
    <name type="common">Sword bean</name>
    <name type="synonym">Dolichos gladiatus</name>
    <dbReference type="NCBI Taxonomy" id="3824"/>
    <lineage>
        <taxon>Eukaryota</taxon>
        <taxon>Viridiplantae</taxon>
        <taxon>Streptophyta</taxon>
        <taxon>Embryophyta</taxon>
        <taxon>Tracheophyta</taxon>
        <taxon>Spermatophyta</taxon>
        <taxon>Magnoliopsida</taxon>
        <taxon>eudicotyledons</taxon>
        <taxon>Gunneridae</taxon>
        <taxon>Pentapetalae</taxon>
        <taxon>rosids</taxon>
        <taxon>fabids</taxon>
        <taxon>Fabales</taxon>
        <taxon>Fabaceae</taxon>
        <taxon>Papilionoideae</taxon>
        <taxon>50 kb inversion clade</taxon>
        <taxon>NPAAA clade</taxon>
        <taxon>indigoferoid/millettioid clade</taxon>
        <taxon>Phaseoleae</taxon>
        <taxon>Canavalia</taxon>
    </lineage>
</organism>